<dbReference type="PANTHER" id="PTHR20883">
    <property type="entry name" value="PHYTANOYL-COA DIOXYGENASE DOMAIN CONTAINING 1"/>
    <property type="match status" value="1"/>
</dbReference>
<reference evidence="2" key="1">
    <citation type="submission" date="2017-03" db="EMBL/GenBank/DDBJ databases">
        <authorList>
            <person name="Rodrigo-Torres L."/>
            <person name="Arahal R.D."/>
            <person name="Lucena T."/>
        </authorList>
    </citation>
    <scope>NUCLEOTIDE SEQUENCE [LARGE SCALE GENOMIC DNA]</scope>
    <source>
        <strain evidence="2">CECT 8411</strain>
    </source>
</reference>
<keyword evidence="1" id="KW-0560">Oxidoreductase</keyword>
<gene>
    <name evidence="1" type="ORF">RUM8411_02663</name>
</gene>
<organism evidence="1 2">
    <name type="scientific">Ruegeria meonggei</name>
    <dbReference type="NCBI Taxonomy" id="1446476"/>
    <lineage>
        <taxon>Bacteria</taxon>
        <taxon>Pseudomonadati</taxon>
        <taxon>Pseudomonadota</taxon>
        <taxon>Alphaproteobacteria</taxon>
        <taxon>Rhodobacterales</taxon>
        <taxon>Roseobacteraceae</taxon>
        <taxon>Ruegeria</taxon>
    </lineage>
</organism>
<dbReference type="Pfam" id="PF05721">
    <property type="entry name" value="PhyH"/>
    <property type="match status" value="1"/>
</dbReference>
<evidence type="ECO:0000313" key="2">
    <source>
        <dbReference type="Proteomes" id="UP000193778"/>
    </source>
</evidence>
<dbReference type="RefSeq" id="WP_085823176.1">
    <property type="nucleotide sequence ID" value="NZ_FWFP01000007.1"/>
</dbReference>
<proteinExistence type="predicted"/>
<keyword evidence="1" id="KW-0223">Dioxygenase</keyword>
<dbReference type="Proteomes" id="UP000193778">
    <property type="component" value="Unassembled WGS sequence"/>
</dbReference>
<dbReference type="OrthoDB" id="9791262at2"/>
<evidence type="ECO:0000313" key="1">
    <source>
        <dbReference type="EMBL" id="SLN54913.1"/>
    </source>
</evidence>
<dbReference type="SUPFAM" id="SSF51197">
    <property type="entry name" value="Clavaminate synthase-like"/>
    <property type="match status" value="1"/>
</dbReference>
<keyword evidence="2" id="KW-1185">Reference proteome</keyword>
<dbReference type="AlphaFoldDB" id="A0A1X6ZLG9"/>
<protein>
    <submittedName>
        <fullName evidence="1">Phytanoyl-CoA dioxygenase (PhyH)</fullName>
    </submittedName>
</protein>
<dbReference type="InterPro" id="IPR008775">
    <property type="entry name" value="Phytyl_CoA_dOase-like"/>
</dbReference>
<accession>A0A1X6ZLG9</accession>
<name>A0A1X6ZLG9_9RHOB</name>
<sequence length="289" mass="32363">MPKLNDRLDVQSISAQDVESFNADGAVCLRGIISDQWLDVLGCGIERGLENPSPFQNIRTRPGHFGRYVTDTWVRHNFDEFRTFCDDSGIAKIAARFLGLDQAQFLFDSWIAKYPGTMMRTPWHQDTGIHGSSLIIWIPLDPMNKDTSLEIVRGSHAWGRHYHSERFDDVIAAAKAEGKRAAPGQREPERIPDIDRHRSEYDIISWDVEPGDCLIVNALSVHGAPGNYSTTPVRRYSCRWMEPGALLAPHGDWIAEHLLQLSTGAPKLQGAMEPFDTAMFPVLPANADA</sequence>
<dbReference type="PANTHER" id="PTHR20883:SF49">
    <property type="entry name" value="PHYTANOYL-COA DIOXYGENASE"/>
    <property type="match status" value="1"/>
</dbReference>
<dbReference type="Gene3D" id="2.60.120.620">
    <property type="entry name" value="q2cbj1_9rhob like domain"/>
    <property type="match status" value="1"/>
</dbReference>
<dbReference type="EMBL" id="FWFP01000007">
    <property type="protein sequence ID" value="SLN54913.1"/>
    <property type="molecule type" value="Genomic_DNA"/>
</dbReference>
<dbReference type="GO" id="GO:0005506">
    <property type="term" value="F:iron ion binding"/>
    <property type="evidence" value="ECO:0007669"/>
    <property type="project" value="UniProtKB-ARBA"/>
</dbReference>
<dbReference type="GO" id="GO:0016706">
    <property type="term" value="F:2-oxoglutarate-dependent dioxygenase activity"/>
    <property type="evidence" value="ECO:0007669"/>
    <property type="project" value="UniProtKB-ARBA"/>
</dbReference>